<accession>A0ABN0B0Q8</accession>
<keyword evidence="2 5" id="KW-0690">Ribosome biogenesis</keyword>
<evidence type="ECO:0000259" key="6">
    <source>
        <dbReference type="SMART" id="SM00732"/>
    </source>
</evidence>
<dbReference type="InterPro" id="IPR037027">
    <property type="entry name" value="YqgF/RNaseH-like_dom_sf"/>
</dbReference>
<keyword evidence="3 5" id="KW-0540">Nuclease</keyword>
<dbReference type="RefSeq" id="WP_006304061.1">
    <property type="nucleotide sequence ID" value="NZ_AEDQ01000017.1"/>
</dbReference>
<dbReference type="SMART" id="SM00732">
    <property type="entry name" value="YqgFc"/>
    <property type="match status" value="1"/>
</dbReference>
<dbReference type="Proteomes" id="UP000004431">
    <property type="component" value="Unassembled WGS sequence"/>
</dbReference>
<dbReference type="InterPro" id="IPR012337">
    <property type="entry name" value="RNaseH-like_sf"/>
</dbReference>
<evidence type="ECO:0000256" key="4">
    <source>
        <dbReference type="ARBA" id="ARBA00022801"/>
    </source>
</evidence>
<keyword evidence="1 5" id="KW-0963">Cytoplasm</keyword>
<name>A0ABN0B0Q8_9ACTN</name>
<dbReference type="InterPro" id="IPR006641">
    <property type="entry name" value="YqgF/RNaseH-like_dom"/>
</dbReference>
<dbReference type="NCBIfam" id="TIGR00250">
    <property type="entry name" value="RNAse_H_YqgF"/>
    <property type="match status" value="1"/>
</dbReference>
<evidence type="ECO:0000313" key="8">
    <source>
        <dbReference type="Proteomes" id="UP000004431"/>
    </source>
</evidence>
<organism evidence="7 8">
    <name type="scientific">Fannyhessea vaginae PB189-T1-4</name>
    <dbReference type="NCBI Taxonomy" id="866774"/>
    <lineage>
        <taxon>Bacteria</taxon>
        <taxon>Bacillati</taxon>
        <taxon>Actinomycetota</taxon>
        <taxon>Coriobacteriia</taxon>
        <taxon>Coriobacteriales</taxon>
        <taxon>Atopobiaceae</taxon>
        <taxon>Fannyhessea</taxon>
    </lineage>
</organism>
<dbReference type="PANTHER" id="PTHR33317:SF4">
    <property type="entry name" value="POLYNUCLEOTIDYL TRANSFERASE, RIBONUCLEASE H-LIKE SUPERFAMILY PROTEIN"/>
    <property type="match status" value="1"/>
</dbReference>
<dbReference type="CDD" id="cd16964">
    <property type="entry name" value="YqgF"/>
    <property type="match status" value="1"/>
</dbReference>
<comment type="similarity">
    <text evidence="5">Belongs to the YqgF HJR family.</text>
</comment>
<protein>
    <recommendedName>
        <fullName evidence="5">Putative pre-16S rRNA nuclease</fullName>
        <ecNumber evidence="5">3.1.-.-</ecNumber>
    </recommendedName>
</protein>
<keyword evidence="8" id="KW-1185">Reference proteome</keyword>
<comment type="subcellular location">
    <subcellularLocation>
        <location evidence="5">Cytoplasm</location>
    </subcellularLocation>
</comment>
<evidence type="ECO:0000256" key="1">
    <source>
        <dbReference type="ARBA" id="ARBA00022490"/>
    </source>
</evidence>
<proteinExistence type="inferred from homology"/>
<evidence type="ECO:0000256" key="3">
    <source>
        <dbReference type="ARBA" id="ARBA00022722"/>
    </source>
</evidence>
<evidence type="ECO:0000313" key="7">
    <source>
        <dbReference type="EMBL" id="EFL44349.1"/>
    </source>
</evidence>
<dbReference type="EC" id="3.1.-.-" evidence="5"/>
<sequence length="137" mass="14868">MRVVALDIGDVRVGIAVSDATGSVASPVKVLPFQEVYACAKTFRRILEDYEPELLVCGLPKSLDGACGAQAEKITQQAQHIAACCNLPLAFVDERLSSSEAKRILRAQGYKEKQMRGHIDMIAASLFLQAYLDAQKG</sequence>
<evidence type="ECO:0000256" key="2">
    <source>
        <dbReference type="ARBA" id="ARBA00022517"/>
    </source>
</evidence>
<keyword evidence="4 5" id="KW-0378">Hydrolase</keyword>
<feature type="domain" description="YqgF/RNase H-like" evidence="6">
    <location>
        <begin position="1"/>
        <end position="101"/>
    </location>
</feature>
<reference evidence="7 8" key="1">
    <citation type="submission" date="2010-08" db="EMBL/GenBank/DDBJ databases">
        <authorList>
            <person name="Durkin A.S."/>
            <person name="Madupu R."/>
            <person name="Torralba M."/>
            <person name="Gillis M."/>
            <person name="Methe B."/>
            <person name="Sutton G."/>
            <person name="Nelson K.E."/>
        </authorList>
    </citation>
    <scope>NUCLEOTIDE SEQUENCE [LARGE SCALE GENOMIC DNA]</scope>
    <source>
        <strain evidence="7 8">PB189-T1-4</strain>
    </source>
</reference>
<dbReference type="Gene3D" id="3.30.420.140">
    <property type="entry name" value="YqgF/RNase H-like domain"/>
    <property type="match status" value="1"/>
</dbReference>
<gene>
    <name evidence="7" type="ORF">HMPREF9248_1009</name>
</gene>
<dbReference type="PANTHER" id="PTHR33317">
    <property type="entry name" value="POLYNUCLEOTIDYL TRANSFERASE, RIBONUCLEASE H-LIKE SUPERFAMILY PROTEIN"/>
    <property type="match status" value="1"/>
</dbReference>
<evidence type="ECO:0000256" key="5">
    <source>
        <dbReference type="HAMAP-Rule" id="MF_00651"/>
    </source>
</evidence>
<dbReference type="EMBL" id="AEDQ01000017">
    <property type="protein sequence ID" value="EFL44349.1"/>
    <property type="molecule type" value="Genomic_DNA"/>
</dbReference>
<dbReference type="InterPro" id="IPR005227">
    <property type="entry name" value="YqgF"/>
</dbReference>
<dbReference type="HAMAP" id="MF_00651">
    <property type="entry name" value="Nuclease_YqgF"/>
    <property type="match status" value="1"/>
</dbReference>
<comment type="caution">
    <text evidence="7">The sequence shown here is derived from an EMBL/GenBank/DDBJ whole genome shotgun (WGS) entry which is preliminary data.</text>
</comment>
<dbReference type="SUPFAM" id="SSF53098">
    <property type="entry name" value="Ribonuclease H-like"/>
    <property type="match status" value="1"/>
</dbReference>
<comment type="function">
    <text evidence="5">Could be a nuclease involved in processing of the 5'-end of pre-16S rRNA.</text>
</comment>
<dbReference type="Pfam" id="PF03652">
    <property type="entry name" value="RuvX"/>
    <property type="match status" value="1"/>
</dbReference>